<dbReference type="EMBL" id="JAHQIW010000632">
    <property type="protein sequence ID" value="KAJ1349245.1"/>
    <property type="molecule type" value="Genomic_DNA"/>
</dbReference>
<gene>
    <name evidence="1" type="ORF">KIN20_004721</name>
</gene>
<accession>A0AAD5LZ95</accession>
<dbReference type="AlphaFoldDB" id="A0AAD5LZ95"/>
<evidence type="ECO:0000313" key="2">
    <source>
        <dbReference type="Proteomes" id="UP001196413"/>
    </source>
</evidence>
<keyword evidence="2" id="KW-1185">Reference proteome</keyword>
<organism evidence="1 2">
    <name type="scientific">Parelaphostrongylus tenuis</name>
    <name type="common">Meningeal worm</name>
    <dbReference type="NCBI Taxonomy" id="148309"/>
    <lineage>
        <taxon>Eukaryota</taxon>
        <taxon>Metazoa</taxon>
        <taxon>Ecdysozoa</taxon>
        <taxon>Nematoda</taxon>
        <taxon>Chromadorea</taxon>
        <taxon>Rhabditida</taxon>
        <taxon>Rhabditina</taxon>
        <taxon>Rhabditomorpha</taxon>
        <taxon>Strongyloidea</taxon>
        <taxon>Metastrongylidae</taxon>
        <taxon>Parelaphostrongylus</taxon>
    </lineage>
</organism>
<proteinExistence type="predicted"/>
<comment type="caution">
    <text evidence="1">The sequence shown here is derived from an EMBL/GenBank/DDBJ whole genome shotgun (WGS) entry which is preliminary data.</text>
</comment>
<reference evidence="1" key="1">
    <citation type="submission" date="2021-06" db="EMBL/GenBank/DDBJ databases">
        <title>Parelaphostrongylus tenuis whole genome reference sequence.</title>
        <authorList>
            <person name="Garwood T.J."/>
            <person name="Larsen P.A."/>
            <person name="Fountain-Jones N.M."/>
            <person name="Garbe J.R."/>
            <person name="Macchietto M.G."/>
            <person name="Kania S.A."/>
            <person name="Gerhold R.W."/>
            <person name="Richards J.E."/>
            <person name="Wolf T.M."/>
        </authorList>
    </citation>
    <scope>NUCLEOTIDE SEQUENCE</scope>
    <source>
        <strain evidence="1">MNPRO001-30</strain>
        <tissue evidence="1">Meninges</tissue>
    </source>
</reference>
<dbReference type="Proteomes" id="UP001196413">
    <property type="component" value="Unassembled WGS sequence"/>
</dbReference>
<evidence type="ECO:0000313" key="1">
    <source>
        <dbReference type="EMBL" id="KAJ1349245.1"/>
    </source>
</evidence>
<sequence length="81" mass="9333">MEDEEEGNNEDKEIWTVSSNQRLVDHGEWCASIRDMLGLPTTSDSALPEVAHICEMHFLEEKRYTQNIMQMLNKSTSSMTL</sequence>
<protein>
    <submittedName>
        <fullName evidence="1">Uncharacterized protein</fullName>
    </submittedName>
</protein>
<name>A0AAD5LZ95_PARTN</name>